<dbReference type="EMBL" id="SAUY01000051">
    <property type="protein sequence ID" value="RWR26173.1"/>
    <property type="molecule type" value="Genomic_DNA"/>
</dbReference>
<gene>
    <name evidence="4" type="ORF">D2T29_21170</name>
</gene>
<comment type="pathway">
    <text evidence="1">Bacterial outer membrane biogenesis; LPS O-antigen biosynthesis.</text>
</comment>
<dbReference type="RefSeq" id="WP_128234050.1">
    <property type="nucleotide sequence ID" value="NZ_SAUY01000051.1"/>
</dbReference>
<dbReference type="Pfam" id="PF01370">
    <property type="entry name" value="Epimerase"/>
    <property type="match status" value="1"/>
</dbReference>
<dbReference type="InterPro" id="IPR036291">
    <property type="entry name" value="NAD(P)-bd_dom_sf"/>
</dbReference>
<dbReference type="PANTHER" id="PTHR43000">
    <property type="entry name" value="DTDP-D-GLUCOSE 4,6-DEHYDRATASE-RELATED"/>
    <property type="match status" value="1"/>
</dbReference>
<protein>
    <submittedName>
        <fullName evidence="4">NAD(P)-dependent oxidoreductase</fullName>
    </submittedName>
</protein>
<evidence type="ECO:0000313" key="4">
    <source>
        <dbReference type="EMBL" id="RWR26173.1"/>
    </source>
</evidence>
<reference evidence="4 5" key="2">
    <citation type="submission" date="2019-01" db="EMBL/GenBank/DDBJ databases">
        <authorList>
            <person name="Li Y."/>
        </authorList>
    </citation>
    <scope>NUCLEOTIDE SEQUENCE [LARGE SCALE GENOMIC DNA]</scope>
    <source>
        <strain evidence="4 5">07D10-4-3</strain>
    </source>
</reference>
<sequence length="333" mass="34597">MGRSIVITGGAGFIGLAAAEALLATGHRVTALDLSPPPAVFRDHPALAGLSFMKADLRDKDSFEAAVAQAGADTMLHLAAITPNAALIHDHAAEILTVNIAGTAAAMAAAKSSGIRRFFMTSSIAVYGTKGPWTTPTLRESGPLCPDSLYGLTRRAAEDAARLLAPVFGLSLTILRLGPVFGPWEHLGAARPNLSPHAQILALHRAGMTATLPHQMRADWLYARDAARAIAGLIDRTDHGDAEGDTVNIGAGRLSTPGEWAAASGLPAPQVADSAALNVTAAMALGRPPMDVTTLLTRLPDLDPISRPLTEAAQDFAAWRTQIAALSTPEVSP</sequence>
<reference evidence="4 5" key="1">
    <citation type="submission" date="2019-01" db="EMBL/GenBank/DDBJ databases">
        <title>Sinorhodobacter populi sp. nov. isolated from the symptomatic bark tissue of Populus euramericana canker.</title>
        <authorList>
            <person name="Xu G."/>
        </authorList>
    </citation>
    <scope>NUCLEOTIDE SEQUENCE [LARGE SCALE GENOMIC DNA]</scope>
    <source>
        <strain evidence="4 5">07D10-4-3</strain>
    </source>
</reference>
<dbReference type="AlphaFoldDB" id="A0A443K048"/>
<feature type="domain" description="NAD-dependent epimerase/dehydratase" evidence="3">
    <location>
        <begin position="5"/>
        <end position="250"/>
    </location>
</feature>
<dbReference type="Proteomes" id="UP000284451">
    <property type="component" value="Unassembled WGS sequence"/>
</dbReference>
<proteinExistence type="inferred from homology"/>
<evidence type="ECO:0000256" key="1">
    <source>
        <dbReference type="ARBA" id="ARBA00005125"/>
    </source>
</evidence>
<organism evidence="4 5">
    <name type="scientific">Paenirhodobacter populi</name>
    <dbReference type="NCBI Taxonomy" id="2306993"/>
    <lineage>
        <taxon>Bacteria</taxon>
        <taxon>Pseudomonadati</taxon>
        <taxon>Pseudomonadota</taxon>
        <taxon>Alphaproteobacteria</taxon>
        <taxon>Rhodobacterales</taxon>
        <taxon>Rhodobacter group</taxon>
        <taxon>Paenirhodobacter</taxon>
    </lineage>
</organism>
<dbReference type="InterPro" id="IPR001509">
    <property type="entry name" value="Epimerase_deHydtase"/>
</dbReference>
<dbReference type="CDD" id="cd08946">
    <property type="entry name" value="SDR_e"/>
    <property type="match status" value="1"/>
</dbReference>
<dbReference type="Gene3D" id="3.40.50.720">
    <property type="entry name" value="NAD(P)-binding Rossmann-like Domain"/>
    <property type="match status" value="1"/>
</dbReference>
<evidence type="ECO:0000313" key="5">
    <source>
        <dbReference type="Proteomes" id="UP000284451"/>
    </source>
</evidence>
<name>A0A443K048_9RHOB</name>
<comment type="caution">
    <text evidence="4">The sequence shown here is derived from an EMBL/GenBank/DDBJ whole genome shotgun (WGS) entry which is preliminary data.</text>
</comment>
<dbReference type="SUPFAM" id="SSF51735">
    <property type="entry name" value="NAD(P)-binding Rossmann-fold domains"/>
    <property type="match status" value="1"/>
</dbReference>
<comment type="similarity">
    <text evidence="2">Belongs to the NAD(P)-dependent epimerase/dehydratase family.</text>
</comment>
<evidence type="ECO:0000259" key="3">
    <source>
        <dbReference type="Pfam" id="PF01370"/>
    </source>
</evidence>
<evidence type="ECO:0000256" key="2">
    <source>
        <dbReference type="ARBA" id="ARBA00007637"/>
    </source>
</evidence>
<accession>A0A443K048</accession>